<reference evidence="1" key="1">
    <citation type="submission" date="2009-12" db="EMBL/GenBank/DDBJ databases">
        <authorList>
            <person name="Weinstock G."/>
            <person name="Sodergren E."/>
            <person name="Clifton S."/>
            <person name="Fulton L."/>
            <person name="Fulton B."/>
            <person name="Courtney L."/>
            <person name="Fronick C."/>
            <person name="Harrison M."/>
            <person name="Strong C."/>
            <person name="Farmer C."/>
            <person name="Delahaunty K."/>
            <person name="Markovic C."/>
            <person name="Hall O."/>
            <person name="Minx P."/>
            <person name="Tomlinson C."/>
            <person name="Mitreva M."/>
            <person name="Nelson J."/>
            <person name="Hou S."/>
            <person name="Wollam A."/>
            <person name="Pepin K.H."/>
            <person name="Johnson M."/>
            <person name="Bhonagiri V."/>
            <person name="Nash W.E."/>
            <person name="Warren W."/>
            <person name="Chinwalla A."/>
            <person name="Mardis E.R."/>
            <person name="Wilson R.K."/>
        </authorList>
    </citation>
    <scope>NUCLEOTIDE SEQUENCE [LARGE SCALE GENOMIC DNA]</scope>
    <source>
        <strain evidence="1">DSM 4541</strain>
    </source>
</reference>
<name>D1P6Q0_9GAMM</name>
<dbReference type="EMBL" id="ABXV02000043">
    <property type="protein sequence ID" value="EFB70972.1"/>
    <property type="molecule type" value="Genomic_DNA"/>
</dbReference>
<protein>
    <submittedName>
        <fullName evidence="1">Uncharacterized protein</fullName>
    </submittedName>
</protein>
<organism evidence="1 2">
    <name type="scientific">Providencia rustigianii DSM 4541</name>
    <dbReference type="NCBI Taxonomy" id="500637"/>
    <lineage>
        <taxon>Bacteria</taxon>
        <taxon>Pseudomonadati</taxon>
        <taxon>Pseudomonadota</taxon>
        <taxon>Gammaproteobacteria</taxon>
        <taxon>Enterobacterales</taxon>
        <taxon>Morganellaceae</taxon>
        <taxon>Providencia</taxon>
    </lineage>
</organism>
<keyword evidence="2" id="KW-1185">Reference proteome</keyword>
<accession>D1P6Q0</accession>
<dbReference type="HOGENOM" id="CLU_3238220_0_0_6"/>
<sequence length="43" mass="5032">MNEFVTPSLCHQQLSIRIIVSCKKIKVTKKIKVEVKTPLKMKY</sequence>
<dbReference type="AlphaFoldDB" id="D1P6Q0"/>
<dbReference type="Proteomes" id="UP000005512">
    <property type="component" value="Unassembled WGS sequence"/>
</dbReference>
<evidence type="ECO:0000313" key="1">
    <source>
        <dbReference type="EMBL" id="EFB70972.1"/>
    </source>
</evidence>
<proteinExistence type="predicted"/>
<dbReference type="STRING" id="500637.PROVRUST_07852"/>
<gene>
    <name evidence="1" type="ORF">PROVRUST_07852</name>
</gene>
<comment type="caution">
    <text evidence="1">The sequence shown here is derived from an EMBL/GenBank/DDBJ whole genome shotgun (WGS) entry which is preliminary data.</text>
</comment>
<evidence type="ECO:0000313" key="2">
    <source>
        <dbReference type="Proteomes" id="UP000005512"/>
    </source>
</evidence>